<feature type="domain" description="Protein kinase" evidence="8">
    <location>
        <begin position="35"/>
        <end position="288"/>
    </location>
</feature>
<protein>
    <submittedName>
        <fullName evidence="9">Serine/threonine-protein kinase PrkC</fullName>
        <ecNumber evidence="9">2.7.11.1</ecNumber>
    </submittedName>
</protein>
<evidence type="ECO:0000256" key="6">
    <source>
        <dbReference type="SAM" id="MobiDB-lite"/>
    </source>
</evidence>
<name>A0A5C6DWY9_9BACT</name>
<evidence type="ECO:0000313" key="10">
    <source>
        <dbReference type="Proteomes" id="UP000315471"/>
    </source>
</evidence>
<dbReference type="EMBL" id="SJPY01000004">
    <property type="protein sequence ID" value="TWU41260.1"/>
    <property type="molecule type" value="Genomic_DNA"/>
</dbReference>
<dbReference type="Gene3D" id="1.10.510.10">
    <property type="entry name" value="Transferase(Phosphotransferase) domain 1"/>
    <property type="match status" value="1"/>
</dbReference>
<feature type="transmembrane region" description="Helical" evidence="7">
    <location>
        <begin position="462"/>
        <end position="483"/>
    </location>
</feature>
<dbReference type="GO" id="GO:0004674">
    <property type="term" value="F:protein serine/threonine kinase activity"/>
    <property type="evidence" value="ECO:0007669"/>
    <property type="project" value="UniProtKB-EC"/>
</dbReference>
<dbReference type="EC" id="2.7.11.1" evidence="9"/>
<gene>
    <name evidence="9" type="primary">prkC_8</name>
    <name evidence="9" type="ORF">Q31b_26990</name>
</gene>
<keyword evidence="1 9" id="KW-0808">Transferase</keyword>
<feature type="transmembrane region" description="Helical" evidence="7">
    <location>
        <begin position="575"/>
        <end position="594"/>
    </location>
</feature>
<dbReference type="Pfam" id="PF00069">
    <property type="entry name" value="Pkinase"/>
    <property type="match status" value="1"/>
</dbReference>
<dbReference type="RefSeq" id="WP_197171462.1">
    <property type="nucleotide sequence ID" value="NZ_SJPY01000004.1"/>
</dbReference>
<dbReference type="GO" id="GO:0005524">
    <property type="term" value="F:ATP binding"/>
    <property type="evidence" value="ECO:0007669"/>
    <property type="project" value="UniProtKB-UniRule"/>
</dbReference>
<dbReference type="PANTHER" id="PTHR43289">
    <property type="entry name" value="MITOGEN-ACTIVATED PROTEIN KINASE KINASE KINASE 20-RELATED"/>
    <property type="match status" value="1"/>
</dbReference>
<feature type="transmembrane region" description="Helical" evidence="7">
    <location>
        <begin position="363"/>
        <end position="390"/>
    </location>
</feature>
<comment type="caution">
    <text evidence="9">The sequence shown here is derived from an EMBL/GenBank/DDBJ whole genome shotgun (WGS) entry which is preliminary data.</text>
</comment>
<evidence type="ECO:0000259" key="8">
    <source>
        <dbReference type="PROSITE" id="PS50011"/>
    </source>
</evidence>
<feature type="transmembrane region" description="Helical" evidence="7">
    <location>
        <begin position="873"/>
        <end position="897"/>
    </location>
</feature>
<keyword evidence="2 5" id="KW-0547">Nucleotide-binding</keyword>
<sequence length="917" mass="100308">MTAILSKLQKTAPSTPASNAMTFTYSPGSTPLPRYTIRRGIGIGGFGEVYFAISEAGKEVALKRIQRNLDVELRGVSHCLNLKHPNLVSLFDICRDANEESWVVMEYVAGKNLRQVLDESPTGLTESEARRWFAAIAAGVHHLHAAGLVHRDLKPGNVFDDLGIVKVGDYGLSKFISSSHRAGHTESVGTFHYMAPEIGRGEYGREIDIYALGIMLYEVLTGMVPFDGESSHEIIIKHMTAEPNLTLVGEPYRSVIAKCLEKDPQKRFRSTVDLTDALGMSRPDNPVLSGSPGLPGSRVDEPPADSANSPYEEPIMASLSSANSNPRSYPSPLANHPPSRAHESTSDLQRWWRSLDQSPGAKFFLVLGIVLVTMTAGLWPLLMLAAIVYVPYYVVRQMVPQVNQQPRYAGASSLQSNAACAQSSGRIPATTRPLSKSEWRSQCRKELCAKPRIHRVAELSTSWMTACLTTFVLAVVAGVIGLGSGPTDAAAVAPYAAMAMIVLVSSLAMLWLGKYWERDEGESLPRRLVLAGVGVFVGAFAYAVTQFLMLPLDYGLTREIDSTTLPQALYLGNKIPRASALMTHFALLFAALRWWKPVDPLRRRRLSLWSVAVAVVSEWAVHQILPIPQPAGMLIAGGIAIAVQMSSPWLNPRPKTILRKTSLATAAAAMFVLSTASMTVHATEVSTEAAEVEVADVESADVESTKVEATKVEAVEVEVAKVEAVEVEVAETQAKSTELSVVPLDQTVYPSDRPDWIDRLADDENPTAEEDYTVVVTSLPSETREESAAGLQLMKRAAVLNTIKSFVPRGRGIKSDLLDDDWIDHWLVQRTYEGEVTKGDMVLHEHAAELVFDKEARDEIRELWKRVQLRNRLGFLGLAGFGGFCLLVMSSVATGFLSRRLSLRSPSGECFRTEGES</sequence>
<feature type="transmembrane region" description="Helical" evidence="7">
    <location>
        <begin position="495"/>
        <end position="516"/>
    </location>
</feature>
<evidence type="ECO:0000256" key="4">
    <source>
        <dbReference type="ARBA" id="ARBA00022840"/>
    </source>
</evidence>
<reference evidence="9 10" key="1">
    <citation type="submission" date="2019-02" db="EMBL/GenBank/DDBJ databases">
        <title>Deep-cultivation of Planctomycetes and their phenomic and genomic characterization uncovers novel biology.</title>
        <authorList>
            <person name="Wiegand S."/>
            <person name="Jogler M."/>
            <person name="Boedeker C."/>
            <person name="Pinto D."/>
            <person name="Vollmers J."/>
            <person name="Rivas-Marin E."/>
            <person name="Kohn T."/>
            <person name="Peeters S.H."/>
            <person name="Heuer A."/>
            <person name="Rast P."/>
            <person name="Oberbeckmann S."/>
            <person name="Bunk B."/>
            <person name="Jeske O."/>
            <person name="Meyerdierks A."/>
            <person name="Storesund J.E."/>
            <person name="Kallscheuer N."/>
            <person name="Luecker S."/>
            <person name="Lage O.M."/>
            <person name="Pohl T."/>
            <person name="Merkel B.J."/>
            <person name="Hornburger P."/>
            <person name="Mueller R.-W."/>
            <person name="Bruemmer F."/>
            <person name="Labrenz M."/>
            <person name="Spormann A.M."/>
            <person name="Op Den Camp H."/>
            <person name="Overmann J."/>
            <person name="Amann R."/>
            <person name="Jetten M.S.M."/>
            <person name="Mascher T."/>
            <person name="Medema M.H."/>
            <person name="Devos D.P."/>
            <person name="Kaster A.-K."/>
            <person name="Ovreas L."/>
            <person name="Rohde M."/>
            <person name="Galperin M.Y."/>
            <person name="Jogler C."/>
        </authorList>
    </citation>
    <scope>NUCLEOTIDE SEQUENCE [LARGE SCALE GENOMIC DNA]</scope>
    <source>
        <strain evidence="9 10">Q31b</strain>
    </source>
</reference>
<dbReference type="PROSITE" id="PS00107">
    <property type="entry name" value="PROTEIN_KINASE_ATP"/>
    <property type="match status" value="1"/>
</dbReference>
<keyword evidence="7" id="KW-1133">Transmembrane helix</keyword>
<dbReference type="PROSITE" id="PS50011">
    <property type="entry name" value="PROTEIN_KINASE_DOM"/>
    <property type="match status" value="1"/>
</dbReference>
<feature type="compositionally biased region" description="Polar residues" evidence="6">
    <location>
        <begin position="318"/>
        <end position="328"/>
    </location>
</feature>
<feature type="binding site" evidence="5">
    <location>
        <position position="63"/>
    </location>
    <ligand>
        <name>ATP</name>
        <dbReference type="ChEBI" id="CHEBI:30616"/>
    </ligand>
</feature>
<keyword evidence="7" id="KW-0472">Membrane</keyword>
<keyword evidence="3 9" id="KW-0418">Kinase</keyword>
<evidence type="ECO:0000256" key="5">
    <source>
        <dbReference type="PROSITE-ProRule" id="PRU10141"/>
    </source>
</evidence>
<dbReference type="InterPro" id="IPR011009">
    <property type="entry name" value="Kinase-like_dom_sf"/>
</dbReference>
<evidence type="ECO:0000256" key="2">
    <source>
        <dbReference type="ARBA" id="ARBA00022741"/>
    </source>
</evidence>
<evidence type="ECO:0000313" key="9">
    <source>
        <dbReference type="EMBL" id="TWU41260.1"/>
    </source>
</evidence>
<feature type="region of interest" description="Disordered" evidence="6">
    <location>
        <begin position="274"/>
        <end position="343"/>
    </location>
</feature>
<proteinExistence type="predicted"/>
<evidence type="ECO:0000256" key="3">
    <source>
        <dbReference type="ARBA" id="ARBA00022777"/>
    </source>
</evidence>
<keyword evidence="7" id="KW-0812">Transmembrane</keyword>
<dbReference type="SMART" id="SM00220">
    <property type="entry name" value="S_TKc"/>
    <property type="match status" value="1"/>
</dbReference>
<dbReference type="InterPro" id="IPR017441">
    <property type="entry name" value="Protein_kinase_ATP_BS"/>
</dbReference>
<organism evidence="9 10">
    <name type="scientific">Novipirellula aureliae</name>
    <dbReference type="NCBI Taxonomy" id="2527966"/>
    <lineage>
        <taxon>Bacteria</taxon>
        <taxon>Pseudomonadati</taxon>
        <taxon>Planctomycetota</taxon>
        <taxon>Planctomycetia</taxon>
        <taxon>Pirellulales</taxon>
        <taxon>Pirellulaceae</taxon>
        <taxon>Novipirellula</taxon>
    </lineage>
</organism>
<evidence type="ECO:0000256" key="7">
    <source>
        <dbReference type="SAM" id="Phobius"/>
    </source>
</evidence>
<dbReference type="AlphaFoldDB" id="A0A5C6DWY9"/>
<dbReference type="InterPro" id="IPR000719">
    <property type="entry name" value="Prot_kinase_dom"/>
</dbReference>
<dbReference type="SUPFAM" id="SSF56112">
    <property type="entry name" value="Protein kinase-like (PK-like)"/>
    <property type="match status" value="1"/>
</dbReference>
<feature type="transmembrane region" description="Helical" evidence="7">
    <location>
        <begin position="528"/>
        <end position="549"/>
    </location>
</feature>
<keyword evidence="10" id="KW-1185">Reference proteome</keyword>
<evidence type="ECO:0000256" key="1">
    <source>
        <dbReference type="ARBA" id="ARBA00022679"/>
    </source>
</evidence>
<dbReference type="Proteomes" id="UP000315471">
    <property type="component" value="Unassembled WGS sequence"/>
</dbReference>
<accession>A0A5C6DWY9</accession>
<dbReference type="CDD" id="cd14014">
    <property type="entry name" value="STKc_PknB_like"/>
    <property type="match status" value="1"/>
</dbReference>
<keyword evidence="4 5" id="KW-0067">ATP-binding</keyword>
<dbReference type="PANTHER" id="PTHR43289:SF6">
    <property type="entry name" value="SERINE_THREONINE-PROTEIN KINASE NEKL-3"/>
    <property type="match status" value="1"/>
</dbReference>